<dbReference type="STRING" id="488538.SAR116_1652"/>
<sequence length="165" mass="18019">MSLRNTIISLVCALMLGGCTSLSQQQVDTAMIDNLASVEIVTVAGRDGQIYSRNLRQAMFSSYAAEPRYRLSSSISIGSTEAFAVRGVSSDFKKMTMTVSFTLTDINTNEVAIKNTVTASATLGTVSSTYGIEQSKLQAKRRLATLLAERVRRRLQLYFLSIAQT</sequence>
<dbReference type="eggNOG" id="COG5468">
    <property type="taxonomic scope" value="Bacteria"/>
</dbReference>
<name>D5BUE8_PUNMI</name>
<dbReference type="HOGENOM" id="CLU_1609440_0_0_5"/>
<organism evidence="2 3">
    <name type="scientific">Puniceispirillum marinum (strain IMCC1322)</name>
    <dbReference type="NCBI Taxonomy" id="488538"/>
    <lineage>
        <taxon>Bacteria</taxon>
        <taxon>Pseudomonadati</taxon>
        <taxon>Pseudomonadota</taxon>
        <taxon>Alphaproteobacteria</taxon>
        <taxon>Candidatus Puniceispirillales</taxon>
        <taxon>Candidatus Puniceispirillaceae</taxon>
        <taxon>Candidatus Puniceispirillum</taxon>
    </lineage>
</organism>
<feature type="signal peptide" evidence="1">
    <location>
        <begin position="1"/>
        <end position="23"/>
    </location>
</feature>
<dbReference type="Gene3D" id="3.30.160.150">
    <property type="entry name" value="Lipoprotein like domain"/>
    <property type="match status" value="1"/>
</dbReference>
<evidence type="ECO:0000313" key="3">
    <source>
        <dbReference type="Proteomes" id="UP000007460"/>
    </source>
</evidence>
<protein>
    <recommendedName>
        <fullName evidence="4">Lipoprotein</fullName>
    </recommendedName>
</protein>
<dbReference type="PROSITE" id="PS51257">
    <property type="entry name" value="PROKAR_LIPOPROTEIN"/>
    <property type="match status" value="1"/>
</dbReference>
<feature type="chain" id="PRO_5003070151" description="Lipoprotein" evidence="1">
    <location>
        <begin position="24"/>
        <end position="165"/>
    </location>
</feature>
<keyword evidence="3" id="KW-1185">Reference proteome</keyword>
<dbReference type="EMBL" id="CP001751">
    <property type="protein sequence ID" value="ADE39895.1"/>
    <property type="molecule type" value="Genomic_DNA"/>
</dbReference>
<evidence type="ECO:0000256" key="1">
    <source>
        <dbReference type="SAM" id="SignalP"/>
    </source>
</evidence>
<accession>D5BUE8</accession>
<dbReference type="KEGG" id="apb:SAR116_1652"/>
<reference evidence="2 3" key="1">
    <citation type="journal article" date="2010" name="J. Bacteriol.">
        <title>Complete genome sequence of "Candidatus Puniceispirillum marinum" IMCC1322, a representative of the SAR116 clade in the Alphaproteobacteria.</title>
        <authorList>
            <person name="Oh H.M."/>
            <person name="Kwon K.K."/>
            <person name="Kang I."/>
            <person name="Kang S.G."/>
            <person name="Lee J.H."/>
            <person name="Kim S.J."/>
            <person name="Cho J.C."/>
        </authorList>
    </citation>
    <scope>NUCLEOTIDE SEQUENCE [LARGE SCALE GENOMIC DNA]</scope>
    <source>
        <strain evidence="2 3">IMCC1322</strain>
    </source>
</reference>
<keyword evidence="1" id="KW-0732">Signal</keyword>
<dbReference type="RefSeq" id="WP_013046522.1">
    <property type="nucleotide sequence ID" value="NC_014010.1"/>
</dbReference>
<dbReference type="Proteomes" id="UP000007460">
    <property type="component" value="Chromosome"/>
</dbReference>
<dbReference type="AlphaFoldDB" id="D5BUE8"/>
<evidence type="ECO:0000313" key="2">
    <source>
        <dbReference type="EMBL" id="ADE39895.1"/>
    </source>
</evidence>
<gene>
    <name evidence="2" type="ordered locus">SAR116_1652</name>
</gene>
<evidence type="ECO:0008006" key="4">
    <source>
        <dbReference type="Google" id="ProtNLM"/>
    </source>
</evidence>
<proteinExistence type="predicted"/>